<keyword evidence="3" id="KW-1185">Reference proteome</keyword>
<evidence type="ECO:0000313" key="3">
    <source>
        <dbReference type="Proteomes" id="UP000006461"/>
    </source>
</evidence>
<protein>
    <submittedName>
        <fullName evidence="2">Uncharacterized protein</fullName>
    </submittedName>
</protein>
<feature type="compositionally biased region" description="Low complexity" evidence="1">
    <location>
        <begin position="37"/>
        <end position="48"/>
    </location>
</feature>
<dbReference type="STRING" id="477641.MODMU_1013"/>
<organism evidence="2 3">
    <name type="scientific">Modestobacter italicus (strain DSM 44449 / CECT 9708 / BC 501)</name>
    <dbReference type="NCBI Taxonomy" id="2732864"/>
    <lineage>
        <taxon>Bacteria</taxon>
        <taxon>Bacillati</taxon>
        <taxon>Actinomycetota</taxon>
        <taxon>Actinomycetes</taxon>
        <taxon>Geodermatophilales</taxon>
        <taxon>Geodermatophilaceae</taxon>
        <taxon>Modestobacter</taxon>
    </lineage>
</organism>
<proteinExistence type="predicted"/>
<evidence type="ECO:0000313" key="2">
    <source>
        <dbReference type="EMBL" id="CCH86463.1"/>
    </source>
</evidence>
<accession>I4ESV0</accession>
<dbReference type="HOGENOM" id="CLU_3027330_0_0_11"/>
<dbReference type="EMBL" id="FO203431">
    <property type="protein sequence ID" value="CCH86463.1"/>
    <property type="molecule type" value="Genomic_DNA"/>
</dbReference>
<gene>
    <name evidence="2" type="ordered locus">MODMU_1013</name>
</gene>
<feature type="compositionally biased region" description="Basic and acidic residues" evidence="1">
    <location>
        <begin position="21"/>
        <end position="31"/>
    </location>
</feature>
<dbReference type="KEGG" id="mmar:MODMU_1013"/>
<dbReference type="AlphaFoldDB" id="I4ESV0"/>
<evidence type="ECO:0000256" key="1">
    <source>
        <dbReference type="SAM" id="MobiDB-lite"/>
    </source>
</evidence>
<sequence length="55" mass="6157">MGRPALVVPVGRRAGPPRARRGTDRSGDCRERRRGRAAPSRRPAPLLRNEVPWES</sequence>
<feature type="compositionally biased region" description="Low complexity" evidence="1">
    <location>
        <begin position="7"/>
        <end position="17"/>
    </location>
</feature>
<name>I4ESV0_MODI5</name>
<feature type="region of interest" description="Disordered" evidence="1">
    <location>
        <begin position="1"/>
        <end position="55"/>
    </location>
</feature>
<dbReference type="Proteomes" id="UP000006461">
    <property type="component" value="Chromosome"/>
</dbReference>
<reference evidence="2 3" key="1">
    <citation type="journal article" date="2012" name="J. Bacteriol.">
        <title>Genome Sequence of Radiation-Resistant Modestobacter marinus Strain BC501, a Representative Actinobacterium That Thrives on Calcareous Stone Surfaces.</title>
        <authorList>
            <person name="Normand P."/>
            <person name="Gury J."/>
            <person name="Pujic P."/>
            <person name="Chouaia B."/>
            <person name="Crotti E."/>
            <person name="Brusetti L."/>
            <person name="Daffonchio D."/>
            <person name="Vacherie B."/>
            <person name="Barbe V."/>
            <person name="Medigue C."/>
            <person name="Calteau A."/>
            <person name="Ghodhbane-Gtari F."/>
            <person name="Essoussi I."/>
            <person name="Nouioui I."/>
            <person name="Abbassi-Ghozzi I."/>
            <person name="Gtari M."/>
        </authorList>
    </citation>
    <scope>NUCLEOTIDE SEQUENCE [LARGE SCALE GENOMIC DNA]</scope>
    <source>
        <strain evidence="3">BC 501</strain>
    </source>
</reference>